<sequence length="146" mass="16103">MNKLIVIVAIIGFCTAANIKCTEKQKQSKICTMEYMPVCGVKIDPENQYSQTFATYGNKCGACSEGVEFYAEGECESYNKKAIFCHPDDHLNVACTREFSPVCGLFDSSINCFAAPCGQNYSNKCTACINKEVTHFVKGSCEDLRV</sequence>
<organism evidence="3 4">
    <name type="scientific">Tetrahymena thermophila (strain SB210)</name>
    <dbReference type="NCBI Taxonomy" id="312017"/>
    <lineage>
        <taxon>Eukaryota</taxon>
        <taxon>Sar</taxon>
        <taxon>Alveolata</taxon>
        <taxon>Ciliophora</taxon>
        <taxon>Intramacronucleata</taxon>
        <taxon>Oligohymenophorea</taxon>
        <taxon>Hymenostomatida</taxon>
        <taxon>Tetrahymenina</taxon>
        <taxon>Tetrahymenidae</taxon>
        <taxon>Tetrahymena</taxon>
    </lineage>
</organism>
<feature type="signal peptide" evidence="1">
    <location>
        <begin position="1"/>
        <end position="16"/>
    </location>
</feature>
<dbReference type="PROSITE" id="PS51465">
    <property type="entry name" value="KAZAL_2"/>
    <property type="match status" value="1"/>
</dbReference>
<dbReference type="OrthoDB" id="6614329at2759"/>
<feature type="chain" id="PRO_5003712134" evidence="1">
    <location>
        <begin position="17"/>
        <end position="146"/>
    </location>
</feature>
<keyword evidence="4" id="KW-1185">Reference proteome</keyword>
<dbReference type="HOGENOM" id="CLU_135923_0_0_1"/>
<evidence type="ECO:0000256" key="1">
    <source>
        <dbReference type="SAM" id="SignalP"/>
    </source>
</evidence>
<dbReference type="InParanoid" id="I7MCF4"/>
<dbReference type="Gene3D" id="3.30.60.30">
    <property type="match status" value="2"/>
</dbReference>
<reference evidence="4" key="1">
    <citation type="journal article" date="2006" name="PLoS Biol.">
        <title>Macronuclear genome sequence of the ciliate Tetrahymena thermophila, a model eukaryote.</title>
        <authorList>
            <person name="Eisen J.A."/>
            <person name="Coyne R.S."/>
            <person name="Wu M."/>
            <person name="Wu D."/>
            <person name="Thiagarajan M."/>
            <person name="Wortman J.R."/>
            <person name="Badger J.H."/>
            <person name="Ren Q."/>
            <person name="Amedeo P."/>
            <person name="Jones K.M."/>
            <person name="Tallon L.J."/>
            <person name="Delcher A.L."/>
            <person name="Salzberg S.L."/>
            <person name="Silva J.C."/>
            <person name="Haas B.J."/>
            <person name="Majoros W.H."/>
            <person name="Farzad M."/>
            <person name="Carlton J.M."/>
            <person name="Smith R.K. Jr."/>
            <person name="Garg J."/>
            <person name="Pearlman R.E."/>
            <person name="Karrer K.M."/>
            <person name="Sun L."/>
            <person name="Manning G."/>
            <person name="Elde N.C."/>
            <person name="Turkewitz A.P."/>
            <person name="Asai D.J."/>
            <person name="Wilkes D.E."/>
            <person name="Wang Y."/>
            <person name="Cai H."/>
            <person name="Collins K."/>
            <person name="Stewart B.A."/>
            <person name="Lee S.R."/>
            <person name="Wilamowska K."/>
            <person name="Weinberg Z."/>
            <person name="Ruzzo W.L."/>
            <person name="Wloga D."/>
            <person name="Gaertig J."/>
            <person name="Frankel J."/>
            <person name="Tsao C.-C."/>
            <person name="Gorovsky M.A."/>
            <person name="Keeling P.J."/>
            <person name="Waller R.F."/>
            <person name="Patron N.J."/>
            <person name="Cherry J.M."/>
            <person name="Stover N.A."/>
            <person name="Krieger C.J."/>
            <person name="del Toro C."/>
            <person name="Ryder H.F."/>
            <person name="Williamson S.C."/>
            <person name="Barbeau R.A."/>
            <person name="Hamilton E.P."/>
            <person name="Orias E."/>
        </authorList>
    </citation>
    <scope>NUCLEOTIDE SEQUENCE [LARGE SCALE GENOMIC DNA]</scope>
    <source>
        <strain evidence="4">SB210</strain>
    </source>
</reference>
<dbReference type="eggNOG" id="ENOG502T0KT">
    <property type="taxonomic scope" value="Eukaryota"/>
</dbReference>
<dbReference type="InterPro" id="IPR002350">
    <property type="entry name" value="Kazal_dom"/>
</dbReference>
<dbReference type="AlphaFoldDB" id="I7MCF4"/>
<gene>
    <name evidence="3" type="ORF">TTHERM_00823510</name>
</gene>
<accession>I7MCF4</accession>
<dbReference type="EMBL" id="GG662466">
    <property type="protein sequence ID" value="EAR83794.1"/>
    <property type="molecule type" value="Genomic_DNA"/>
</dbReference>
<evidence type="ECO:0000313" key="4">
    <source>
        <dbReference type="Proteomes" id="UP000009168"/>
    </source>
</evidence>
<dbReference type="KEGG" id="tet:TTHERM_00823510"/>
<evidence type="ECO:0000259" key="2">
    <source>
        <dbReference type="PROSITE" id="PS51465"/>
    </source>
</evidence>
<keyword evidence="1" id="KW-0732">Signal</keyword>
<protein>
    <submittedName>
        <fullName evidence="3">Kazal-type proteinase inhibitor 1</fullName>
    </submittedName>
</protein>
<proteinExistence type="predicted"/>
<feature type="domain" description="Kazal-like" evidence="2">
    <location>
        <begin position="15"/>
        <end position="77"/>
    </location>
</feature>
<dbReference type="Proteomes" id="UP000009168">
    <property type="component" value="Unassembled WGS sequence"/>
</dbReference>
<dbReference type="GeneID" id="7835666"/>
<dbReference type="RefSeq" id="XP_001031457.1">
    <property type="nucleotide sequence ID" value="XM_001031457.3"/>
</dbReference>
<evidence type="ECO:0000313" key="3">
    <source>
        <dbReference type="EMBL" id="EAR83794.1"/>
    </source>
</evidence>
<name>I7MCF4_TETTS</name>